<evidence type="ECO:0000256" key="4">
    <source>
        <dbReference type="ARBA" id="ARBA00022786"/>
    </source>
</evidence>
<evidence type="ECO:0000256" key="3">
    <source>
        <dbReference type="ARBA" id="ARBA00022670"/>
    </source>
</evidence>
<keyword evidence="3" id="KW-0645">Protease</keyword>
<dbReference type="PANTHER" id="PTHR13291">
    <property type="entry name" value="JOSEPHIN 1, 2"/>
    <property type="match status" value="1"/>
</dbReference>
<accession>A0A834WWF6</accession>
<protein>
    <recommendedName>
        <fullName evidence="2">ubiquitinyl hydrolase 1</fullName>
        <ecNumber evidence="2">3.4.19.12</ecNumber>
    </recommendedName>
</protein>
<dbReference type="OrthoDB" id="422700at2759"/>
<evidence type="ECO:0000313" key="9">
    <source>
        <dbReference type="Proteomes" id="UP000634136"/>
    </source>
</evidence>
<reference evidence="8" key="1">
    <citation type="submission" date="2020-09" db="EMBL/GenBank/DDBJ databases">
        <title>Genome-Enabled Discovery of Anthraquinone Biosynthesis in Senna tora.</title>
        <authorList>
            <person name="Kang S.-H."/>
            <person name="Pandey R.P."/>
            <person name="Lee C.-M."/>
            <person name="Sim J.-S."/>
            <person name="Jeong J.-T."/>
            <person name="Choi B.-S."/>
            <person name="Jung M."/>
            <person name="Ginzburg D."/>
            <person name="Zhao K."/>
            <person name="Won S.Y."/>
            <person name="Oh T.-J."/>
            <person name="Yu Y."/>
            <person name="Kim N.-H."/>
            <person name="Lee O.R."/>
            <person name="Lee T.-H."/>
            <person name="Bashyal P."/>
            <person name="Kim T.-S."/>
            <person name="Lee W.-H."/>
            <person name="Kawkins C."/>
            <person name="Kim C.-K."/>
            <person name="Kim J.S."/>
            <person name="Ahn B.O."/>
            <person name="Rhee S.Y."/>
            <person name="Sohng J.K."/>
        </authorList>
    </citation>
    <scope>NUCLEOTIDE SEQUENCE</scope>
    <source>
        <tissue evidence="8">Leaf</tissue>
    </source>
</reference>
<dbReference type="InterPro" id="IPR006155">
    <property type="entry name" value="Josephin"/>
</dbReference>
<gene>
    <name evidence="8" type="ORF">G2W53_016087</name>
</gene>
<dbReference type="Pfam" id="PF02099">
    <property type="entry name" value="Josephin"/>
    <property type="match status" value="1"/>
</dbReference>
<evidence type="ECO:0000256" key="2">
    <source>
        <dbReference type="ARBA" id="ARBA00012759"/>
    </source>
</evidence>
<name>A0A834WWF6_9FABA</name>
<evidence type="ECO:0000259" key="7">
    <source>
        <dbReference type="PROSITE" id="PS50957"/>
    </source>
</evidence>
<dbReference type="GO" id="GO:0006508">
    <property type="term" value="P:proteolysis"/>
    <property type="evidence" value="ECO:0007669"/>
    <property type="project" value="UniProtKB-KW"/>
</dbReference>
<feature type="domain" description="Josephin" evidence="7">
    <location>
        <begin position="5"/>
        <end position="183"/>
    </location>
</feature>
<keyword evidence="9" id="KW-1185">Reference proteome</keyword>
<keyword evidence="5 6" id="KW-0378">Hydrolase</keyword>
<evidence type="ECO:0000256" key="1">
    <source>
        <dbReference type="ARBA" id="ARBA00000707"/>
    </source>
</evidence>
<keyword evidence="4" id="KW-0833">Ubl conjugation pathway</keyword>
<dbReference type="Gene3D" id="3.90.70.40">
    <property type="match status" value="1"/>
</dbReference>
<dbReference type="GO" id="GO:0016579">
    <property type="term" value="P:protein deubiquitination"/>
    <property type="evidence" value="ECO:0007669"/>
    <property type="project" value="InterPro"/>
</dbReference>
<sequence>MGSKNIQVYHERQRLQYCLLHCLNNLFQQKDAFTRAGLNAIAEKLILDEPERADWTPLSVVFKPHHNVLTGNYDVNVLITALEEKGKSVVWHDRRNGASSIDLDAPNETLMGVVLNVSVRRFPGLWKSRHWITLRRIDGVWYNLDSDLDTPKPFKDTNEVRKFLDSTIGDGGEILLVMNEKQS</sequence>
<proteinExistence type="predicted"/>
<dbReference type="PANTHER" id="PTHR13291:SF0">
    <property type="entry name" value="JOSEPHIN-LIKE PROTEIN"/>
    <property type="match status" value="1"/>
</dbReference>
<dbReference type="EC" id="3.4.19.12" evidence="2"/>
<evidence type="ECO:0000256" key="5">
    <source>
        <dbReference type="ARBA" id="ARBA00022801"/>
    </source>
</evidence>
<evidence type="ECO:0000256" key="6">
    <source>
        <dbReference type="PROSITE-ProRule" id="PRU00331"/>
    </source>
</evidence>
<dbReference type="AlphaFoldDB" id="A0A834WWF6"/>
<dbReference type="InterPro" id="IPR040053">
    <property type="entry name" value="JOSD1/2"/>
</dbReference>
<comment type="catalytic activity">
    <reaction evidence="1">
        <text>Thiol-dependent hydrolysis of ester, thioester, amide, peptide and isopeptide bonds formed by the C-terminal Gly of ubiquitin (a 76-residue protein attached to proteins as an intracellular targeting signal).</text>
        <dbReference type="EC" id="3.4.19.12"/>
    </reaction>
</comment>
<dbReference type="SMART" id="SM01246">
    <property type="entry name" value="Josephin"/>
    <property type="match status" value="1"/>
</dbReference>
<evidence type="ECO:0000313" key="8">
    <source>
        <dbReference type="EMBL" id="KAF7833754.1"/>
    </source>
</evidence>
<feature type="active site" evidence="6">
    <location>
        <position position="130"/>
    </location>
</feature>
<organism evidence="8 9">
    <name type="scientific">Senna tora</name>
    <dbReference type="NCBI Taxonomy" id="362788"/>
    <lineage>
        <taxon>Eukaryota</taxon>
        <taxon>Viridiplantae</taxon>
        <taxon>Streptophyta</taxon>
        <taxon>Embryophyta</taxon>
        <taxon>Tracheophyta</taxon>
        <taxon>Spermatophyta</taxon>
        <taxon>Magnoliopsida</taxon>
        <taxon>eudicotyledons</taxon>
        <taxon>Gunneridae</taxon>
        <taxon>Pentapetalae</taxon>
        <taxon>rosids</taxon>
        <taxon>fabids</taxon>
        <taxon>Fabales</taxon>
        <taxon>Fabaceae</taxon>
        <taxon>Caesalpinioideae</taxon>
        <taxon>Cassia clade</taxon>
        <taxon>Senna</taxon>
    </lineage>
</organism>
<feature type="active site" evidence="6">
    <location>
        <position position="18"/>
    </location>
</feature>
<dbReference type="GO" id="GO:0004843">
    <property type="term" value="F:cysteine-type deubiquitinase activity"/>
    <property type="evidence" value="ECO:0007669"/>
    <property type="project" value="UniProtKB-EC"/>
</dbReference>
<dbReference type="Proteomes" id="UP000634136">
    <property type="component" value="Unassembled WGS sequence"/>
</dbReference>
<dbReference type="EMBL" id="JAAIUW010000005">
    <property type="protein sequence ID" value="KAF7833754.1"/>
    <property type="molecule type" value="Genomic_DNA"/>
</dbReference>
<feature type="active site" evidence="6">
    <location>
        <position position="145"/>
    </location>
</feature>
<comment type="caution">
    <text evidence="8">The sequence shown here is derived from an EMBL/GenBank/DDBJ whole genome shotgun (WGS) entry which is preliminary data.</text>
</comment>
<dbReference type="PROSITE" id="PS50957">
    <property type="entry name" value="JOSEPHIN"/>
    <property type="match status" value="1"/>
</dbReference>